<protein>
    <submittedName>
        <fullName evidence="2">HD domain-containing protein</fullName>
    </submittedName>
</protein>
<dbReference type="InterPro" id="IPR003607">
    <property type="entry name" value="HD/PDEase_dom"/>
</dbReference>
<dbReference type="Gene3D" id="1.10.3210.10">
    <property type="entry name" value="Hypothetical protein af1432"/>
    <property type="match status" value="1"/>
</dbReference>
<reference evidence="2" key="2">
    <citation type="journal article" date="2021" name="PeerJ">
        <title>Extensive microbial diversity within the chicken gut microbiome revealed by metagenomics and culture.</title>
        <authorList>
            <person name="Gilroy R."/>
            <person name="Ravi A."/>
            <person name="Getino M."/>
            <person name="Pursley I."/>
            <person name="Horton D.L."/>
            <person name="Alikhan N.F."/>
            <person name="Baker D."/>
            <person name="Gharbi K."/>
            <person name="Hall N."/>
            <person name="Watson M."/>
            <person name="Adriaenssens E.M."/>
            <person name="Foster-Nyarko E."/>
            <person name="Jarju S."/>
            <person name="Secka A."/>
            <person name="Antonio M."/>
            <person name="Oren A."/>
            <person name="Chaudhuri R.R."/>
            <person name="La Ragione R."/>
            <person name="Hildebrand F."/>
            <person name="Pallen M.J."/>
        </authorList>
    </citation>
    <scope>NUCLEOTIDE SEQUENCE</scope>
    <source>
        <strain evidence="2">9366</strain>
    </source>
</reference>
<accession>A0A9D1MMS4</accession>
<gene>
    <name evidence="2" type="ORF">IAB07_05060</name>
</gene>
<dbReference type="AlphaFoldDB" id="A0A9D1MMS4"/>
<evidence type="ECO:0000259" key="1">
    <source>
        <dbReference type="SMART" id="SM00471"/>
    </source>
</evidence>
<dbReference type="Proteomes" id="UP000824145">
    <property type="component" value="Unassembled WGS sequence"/>
</dbReference>
<dbReference type="EMBL" id="DVNJ01000029">
    <property type="protein sequence ID" value="HIU63114.1"/>
    <property type="molecule type" value="Genomic_DNA"/>
</dbReference>
<name>A0A9D1MMS4_9FIRM</name>
<dbReference type="InterPro" id="IPR006674">
    <property type="entry name" value="HD_domain"/>
</dbReference>
<evidence type="ECO:0000313" key="3">
    <source>
        <dbReference type="Proteomes" id="UP000824145"/>
    </source>
</evidence>
<dbReference type="Pfam" id="PF01966">
    <property type="entry name" value="HD"/>
    <property type="match status" value="1"/>
</dbReference>
<comment type="caution">
    <text evidence="2">The sequence shown here is derived from an EMBL/GenBank/DDBJ whole genome shotgun (WGS) entry which is preliminary data.</text>
</comment>
<dbReference type="SMART" id="SM00471">
    <property type="entry name" value="HDc"/>
    <property type="match status" value="1"/>
</dbReference>
<feature type="domain" description="HD/PDEase" evidence="1">
    <location>
        <begin position="29"/>
        <end position="141"/>
    </location>
</feature>
<organism evidence="2 3">
    <name type="scientific">Candidatus Caccalectryoclostridium excrementigallinarum</name>
    <dbReference type="NCBI Taxonomy" id="2840710"/>
    <lineage>
        <taxon>Bacteria</taxon>
        <taxon>Bacillati</taxon>
        <taxon>Bacillota</taxon>
        <taxon>Clostridia</taxon>
        <taxon>Christensenellales</taxon>
        <taxon>Christensenellaceae</taxon>
        <taxon>Christensenellaceae incertae sedis</taxon>
        <taxon>Candidatus Caccalectryoclostridium</taxon>
    </lineage>
</organism>
<reference evidence="2" key="1">
    <citation type="submission" date="2020-10" db="EMBL/GenBank/DDBJ databases">
        <authorList>
            <person name="Gilroy R."/>
        </authorList>
    </citation>
    <scope>NUCLEOTIDE SEQUENCE</scope>
    <source>
        <strain evidence="2">9366</strain>
    </source>
</reference>
<sequence>MKRVNAVLKNELFRRALAKIEEGEEGRVFCRHGLPHLLDTARIMSILALKEGKALPQEEIYACALLHDIGRESGAEHASKSAALAEKILPQCGFDEKESARICGAIAEHGHDKTGNSELADLLCRADRLSRPCFACAAAGDCYWIKKNAEIVI</sequence>
<evidence type="ECO:0000313" key="2">
    <source>
        <dbReference type="EMBL" id="HIU63114.1"/>
    </source>
</evidence>
<proteinExistence type="predicted"/>
<dbReference type="SUPFAM" id="SSF109604">
    <property type="entry name" value="HD-domain/PDEase-like"/>
    <property type="match status" value="1"/>
</dbReference>